<comment type="caution">
    <text evidence="1">The sequence shown here is derived from an EMBL/GenBank/DDBJ whole genome shotgun (WGS) entry which is preliminary data.</text>
</comment>
<dbReference type="InterPro" id="IPR045616">
    <property type="entry name" value="DUF6446"/>
</dbReference>
<dbReference type="RefSeq" id="WP_111537652.1">
    <property type="nucleotide sequence ID" value="NZ_QKZL01000010.1"/>
</dbReference>
<dbReference type="Pfam" id="PF20044">
    <property type="entry name" value="DUF6446"/>
    <property type="match status" value="1"/>
</dbReference>
<evidence type="ECO:0000313" key="1">
    <source>
        <dbReference type="EMBL" id="PZX15215.1"/>
    </source>
</evidence>
<evidence type="ECO:0000313" key="2">
    <source>
        <dbReference type="Proteomes" id="UP000248916"/>
    </source>
</evidence>
<organism evidence="1 2">
    <name type="scientific">Palleronia aestuarii</name>
    <dbReference type="NCBI Taxonomy" id="568105"/>
    <lineage>
        <taxon>Bacteria</taxon>
        <taxon>Pseudomonadati</taxon>
        <taxon>Pseudomonadota</taxon>
        <taxon>Alphaproteobacteria</taxon>
        <taxon>Rhodobacterales</taxon>
        <taxon>Roseobacteraceae</taxon>
        <taxon>Palleronia</taxon>
    </lineage>
</organism>
<protein>
    <recommendedName>
        <fullName evidence="3">Histidine kinase</fullName>
    </recommendedName>
</protein>
<sequence length="174" mass="19254">MIGKLIAIFLVVLGLLTAGSVYYLQVYYFYEEPEMSAEDVRLTPLGRDEPVAIPATKIEAIDAESSPIRFRACFRTDLTPDAARETYRPYEDAEPLNAPGWFDCFDAAAIGSALLDGRATAFLGERNYAYGVDRIVALTEDGHGYVWHQLNNCGDVDYTGTPTTEACPPREDVQ</sequence>
<name>A0A2W7N4E5_9RHOB</name>
<dbReference type="AlphaFoldDB" id="A0A2W7N4E5"/>
<dbReference type="Proteomes" id="UP000248916">
    <property type="component" value="Unassembled WGS sequence"/>
</dbReference>
<reference evidence="1 2" key="1">
    <citation type="submission" date="2018-06" db="EMBL/GenBank/DDBJ databases">
        <title>Genomic Encyclopedia of Archaeal and Bacterial Type Strains, Phase II (KMG-II): from individual species to whole genera.</title>
        <authorList>
            <person name="Goeker M."/>
        </authorList>
    </citation>
    <scope>NUCLEOTIDE SEQUENCE [LARGE SCALE GENOMIC DNA]</scope>
    <source>
        <strain evidence="1 2">DSM 22009</strain>
    </source>
</reference>
<proteinExistence type="predicted"/>
<dbReference type="EMBL" id="QKZL01000010">
    <property type="protein sequence ID" value="PZX15215.1"/>
    <property type="molecule type" value="Genomic_DNA"/>
</dbReference>
<dbReference type="OrthoDB" id="7819947at2"/>
<accession>A0A2W7N4E5</accession>
<keyword evidence="2" id="KW-1185">Reference proteome</keyword>
<evidence type="ECO:0008006" key="3">
    <source>
        <dbReference type="Google" id="ProtNLM"/>
    </source>
</evidence>
<gene>
    <name evidence="1" type="ORF">LX81_02518</name>
</gene>